<name>A0A1I3TTY7_9RHOB</name>
<proteinExistence type="predicted"/>
<keyword evidence="4" id="KW-1185">Reference proteome</keyword>
<evidence type="ECO:0000256" key="2">
    <source>
        <dbReference type="SAM" id="Phobius"/>
    </source>
</evidence>
<keyword evidence="2" id="KW-0812">Transmembrane</keyword>
<gene>
    <name evidence="3" type="ORF">SAMN04487991_2871</name>
</gene>
<dbReference type="EMBL" id="FORH01000005">
    <property type="protein sequence ID" value="SFJ74092.1"/>
    <property type="molecule type" value="Genomic_DNA"/>
</dbReference>
<evidence type="ECO:0000256" key="1">
    <source>
        <dbReference type="SAM" id="Coils"/>
    </source>
</evidence>
<feature type="coiled-coil region" evidence="1">
    <location>
        <begin position="11"/>
        <end position="46"/>
    </location>
</feature>
<evidence type="ECO:0000313" key="4">
    <source>
        <dbReference type="Proteomes" id="UP000199630"/>
    </source>
</evidence>
<keyword evidence="1" id="KW-0175">Coiled coil</keyword>
<organism evidence="3 4">
    <name type="scientific">Celeribacter neptunius</name>
    <dbReference type="NCBI Taxonomy" id="588602"/>
    <lineage>
        <taxon>Bacteria</taxon>
        <taxon>Pseudomonadati</taxon>
        <taxon>Pseudomonadota</taxon>
        <taxon>Alphaproteobacteria</taxon>
        <taxon>Rhodobacterales</taxon>
        <taxon>Roseobacteraceae</taxon>
        <taxon>Celeribacter</taxon>
    </lineage>
</organism>
<accession>A0A1I3TTY7</accession>
<feature type="transmembrane region" description="Helical" evidence="2">
    <location>
        <begin position="105"/>
        <end position="125"/>
    </location>
</feature>
<dbReference type="AlphaFoldDB" id="A0A1I3TTY7"/>
<protein>
    <submittedName>
        <fullName evidence="3">Uncharacterized protein</fullName>
    </submittedName>
</protein>
<keyword evidence="2" id="KW-0472">Membrane</keyword>
<keyword evidence="2" id="KW-1133">Transmembrane helix</keyword>
<dbReference type="RefSeq" id="WP_245781217.1">
    <property type="nucleotide sequence ID" value="NZ_FORH01000005.1"/>
</dbReference>
<evidence type="ECO:0000313" key="3">
    <source>
        <dbReference type="EMBL" id="SFJ74092.1"/>
    </source>
</evidence>
<dbReference type="STRING" id="588602.SAMN04487991_2871"/>
<dbReference type="Proteomes" id="UP000199630">
    <property type="component" value="Unassembled WGS sequence"/>
</dbReference>
<sequence length="187" mass="20914">MKTGPQMNTLLQSLQAKVETQNQTTEAQTQEMLNDFEQRLSQALNAAQQKIMRDMHDLEKLSELIHDRTATQVEEQARKIRQATVELEASRKEWRTVTWKTMLPTYLIGVLLTFWVLLMAVQLTFPEPQNTTAKPGLALFGLERARVSRGPGGLGQVLSLPRGVTLADCPIPNLNGGEVCVETATTR</sequence>
<reference evidence="4" key="1">
    <citation type="submission" date="2016-10" db="EMBL/GenBank/DDBJ databases">
        <authorList>
            <person name="Varghese N."/>
            <person name="Submissions S."/>
        </authorList>
    </citation>
    <scope>NUCLEOTIDE SEQUENCE [LARGE SCALE GENOMIC DNA]</scope>
    <source>
        <strain evidence="4">DSM 26471</strain>
    </source>
</reference>